<dbReference type="Proteomes" id="UP000189857">
    <property type="component" value="Unassembled WGS sequence"/>
</dbReference>
<gene>
    <name evidence="2" type="ORF">SAMN02745110_01868</name>
</gene>
<name>A0A1T4P996_9FIRM</name>
<protein>
    <submittedName>
        <fullName evidence="2">Uncharacterized protein</fullName>
    </submittedName>
</protein>
<evidence type="ECO:0000313" key="3">
    <source>
        <dbReference type="Proteomes" id="UP000189857"/>
    </source>
</evidence>
<keyword evidence="3" id="KW-1185">Reference proteome</keyword>
<feature type="region of interest" description="Disordered" evidence="1">
    <location>
        <begin position="28"/>
        <end position="48"/>
    </location>
</feature>
<organism evidence="2 3">
    <name type="scientific">Eubacterium ruminantium</name>
    <dbReference type="NCBI Taxonomy" id="42322"/>
    <lineage>
        <taxon>Bacteria</taxon>
        <taxon>Bacillati</taxon>
        <taxon>Bacillota</taxon>
        <taxon>Clostridia</taxon>
        <taxon>Eubacteriales</taxon>
        <taxon>Eubacteriaceae</taxon>
        <taxon>Eubacterium</taxon>
    </lineage>
</organism>
<sequence>MGLFDKFINAASEVINGTKEAVENIQRDMEQDPNNARTNGNDRFDAPSEPLPSVPVQARLHCRNVQFMLSDDFTDHNGYSHSVVALKYDPEHLDILEYDDEGEITVSLLEGVGDFDEIAECIEEYFSSGTVSGVEQFEDFSDEKYLFKAKISASDYIMYFYVLRSDASDPYDYDIFLLFYPIDVQNTNLEKKVISCFEEAAQTLTI</sequence>
<evidence type="ECO:0000313" key="2">
    <source>
        <dbReference type="EMBL" id="SJZ87897.1"/>
    </source>
</evidence>
<dbReference type="RefSeq" id="WP_078787691.1">
    <property type="nucleotide sequence ID" value="NZ_FMTO01000010.1"/>
</dbReference>
<reference evidence="2 3" key="1">
    <citation type="submission" date="2017-02" db="EMBL/GenBank/DDBJ databases">
        <authorList>
            <person name="Peterson S.W."/>
        </authorList>
    </citation>
    <scope>NUCLEOTIDE SEQUENCE [LARGE SCALE GENOMIC DNA]</scope>
    <source>
        <strain evidence="2 3">ATCC 17233</strain>
    </source>
</reference>
<evidence type="ECO:0000256" key="1">
    <source>
        <dbReference type="SAM" id="MobiDB-lite"/>
    </source>
</evidence>
<dbReference type="EMBL" id="FUXA01000011">
    <property type="protein sequence ID" value="SJZ87897.1"/>
    <property type="molecule type" value="Genomic_DNA"/>
</dbReference>
<accession>A0A1T4P996</accession>
<dbReference type="OrthoDB" id="2087066at2"/>
<proteinExistence type="predicted"/>
<dbReference type="AlphaFoldDB" id="A0A1T4P996"/>